<sequence length="145" mass="16019">CCPRPQHNALRAICPATVNIVMGVISQGSADRDVRRTAVQCFVIMVQVLNKCTPDQRQIEGGTVLQFYQDSLMELVTGEWHDKSSETLSEVVGALRLLLVQDPDQREQLQLVMVDNHMLDTLITLVEESLVSPGTTTSLSGGWLL</sequence>
<reference evidence="1" key="1">
    <citation type="submission" date="2021-03" db="EMBL/GenBank/DDBJ databases">
        <authorList>
            <person name="Tran Van P."/>
        </authorList>
    </citation>
    <scope>NUCLEOTIDE SEQUENCE</scope>
</reference>
<comment type="caution">
    <text evidence="1">The sequence shown here is derived from an EMBL/GenBank/DDBJ whole genome shotgun (WGS) entry which is preliminary data.</text>
</comment>
<dbReference type="Proteomes" id="UP001153148">
    <property type="component" value="Unassembled WGS sequence"/>
</dbReference>
<accession>A0ABN7PJF3</accession>
<gene>
    <name evidence="1" type="ORF">TPAB3V08_LOCUS14865</name>
</gene>
<dbReference type="InterPro" id="IPR016024">
    <property type="entry name" value="ARM-type_fold"/>
</dbReference>
<keyword evidence="2" id="KW-1185">Reference proteome</keyword>
<organism evidence="1 2">
    <name type="scientific">Timema podura</name>
    <name type="common">Walking stick</name>
    <dbReference type="NCBI Taxonomy" id="61482"/>
    <lineage>
        <taxon>Eukaryota</taxon>
        <taxon>Metazoa</taxon>
        <taxon>Ecdysozoa</taxon>
        <taxon>Arthropoda</taxon>
        <taxon>Hexapoda</taxon>
        <taxon>Insecta</taxon>
        <taxon>Pterygota</taxon>
        <taxon>Neoptera</taxon>
        <taxon>Polyneoptera</taxon>
        <taxon>Phasmatodea</taxon>
        <taxon>Timematodea</taxon>
        <taxon>Timematoidea</taxon>
        <taxon>Timematidae</taxon>
        <taxon>Timema</taxon>
    </lineage>
</organism>
<dbReference type="SUPFAM" id="SSF48371">
    <property type="entry name" value="ARM repeat"/>
    <property type="match status" value="1"/>
</dbReference>
<name>A0ABN7PJF3_TIMPD</name>
<evidence type="ECO:0000313" key="1">
    <source>
        <dbReference type="EMBL" id="CAG2067922.1"/>
    </source>
</evidence>
<proteinExistence type="predicted"/>
<feature type="non-terminal residue" evidence="1">
    <location>
        <position position="1"/>
    </location>
</feature>
<protein>
    <submittedName>
        <fullName evidence="1">Uncharacterized protein</fullName>
    </submittedName>
</protein>
<evidence type="ECO:0000313" key="2">
    <source>
        <dbReference type="Proteomes" id="UP001153148"/>
    </source>
</evidence>
<dbReference type="EMBL" id="CAJPIN010078141">
    <property type="protein sequence ID" value="CAG2067922.1"/>
    <property type="molecule type" value="Genomic_DNA"/>
</dbReference>